<evidence type="ECO:0000313" key="2">
    <source>
        <dbReference type="EMBL" id="MBP2294995.1"/>
    </source>
</evidence>
<organism evidence="2 3">
    <name type="scientific">Azospirillum rugosum</name>
    <dbReference type="NCBI Taxonomy" id="416170"/>
    <lineage>
        <taxon>Bacteria</taxon>
        <taxon>Pseudomonadati</taxon>
        <taxon>Pseudomonadota</taxon>
        <taxon>Alphaproteobacteria</taxon>
        <taxon>Rhodospirillales</taxon>
        <taxon>Azospirillaceae</taxon>
        <taxon>Azospirillum</taxon>
    </lineage>
</organism>
<feature type="compositionally biased region" description="Low complexity" evidence="1">
    <location>
        <begin position="43"/>
        <end position="63"/>
    </location>
</feature>
<evidence type="ECO:0000313" key="3">
    <source>
        <dbReference type="Proteomes" id="UP000781958"/>
    </source>
</evidence>
<sequence length="123" mass="12439">MSTTQNVVQVSAVFNVNNTAYNTSMNIPTTSPSASNPFLFTITSEPTGSASSTTSTTSTPATPTNILTVAVGGSGLVYVSVEPPNDLITNAFGSDVVQNLSVALAEGTYDATSNSFSSSSAST</sequence>
<comment type="caution">
    <text evidence="2">The sequence shown here is derived from an EMBL/GenBank/DDBJ whole genome shotgun (WGS) entry which is preliminary data.</text>
</comment>
<proteinExistence type="predicted"/>
<dbReference type="Proteomes" id="UP000781958">
    <property type="component" value="Unassembled WGS sequence"/>
</dbReference>
<gene>
    <name evidence="2" type="ORF">J2851_004798</name>
</gene>
<accession>A0ABS4SR20</accession>
<dbReference type="EMBL" id="JAGINP010000019">
    <property type="protein sequence ID" value="MBP2294995.1"/>
    <property type="molecule type" value="Genomic_DNA"/>
</dbReference>
<feature type="region of interest" description="Disordered" evidence="1">
    <location>
        <begin position="37"/>
        <end position="63"/>
    </location>
</feature>
<evidence type="ECO:0000256" key="1">
    <source>
        <dbReference type="SAM" id="MobiDB-lite"/>
    </source>
</evidence>
<name>A0ABS4SR20_9PROT</name>
<keyword evidence="3" id="KW-1185">Reference proteome</keyword>
<reference evidence="2 3" key="1">
    <citation type="submission" date="2021-03" db="EMBL/GenBank/DDBJ databases">
        <title>Genomic Encyclopedia of Type Strains, Phase III (KMG-III): the genomes of soil and plant-associated and newly described type strains.</title>
        <authorList>
            <person name="Whitman W."/>
        </authorList>
    </citation>
    <scope>NUCLEOTIDE SEQUENCE [LARGE SCALE GENOMIC DNA]</scope>
    <source>
        <strain evidence="2 3">IMMIB AFH-6</strain>
    </source>
</reference>
<protein>
    <submittedName>
        <fullName evidence="2">Uncharacterized protein</fullName>
    </submittedName>
</protein>
<dbReference type="RefSeq" id="WP_209769364.1">
    <property type="nucleotide sequence ID" value="NZ_JAGINP010000019.1"/>
</dbReference>